<proteinExistence type="inferred from homology"/>
<dbReference type="Pfam" id="PF01266">
    <property type="entry name" value="DAO"/>
    <property type="match status" value="1"/>
</dbReference>
<dbReference type="InterPro" id="IPR036188">
    <property type="entry name" value="FAD/NAD-bd_sf"/>
</dbReference>
<dbReference type="Proteomes" id="UP000031327">
    <property type="component" value="Unassembled WGS sequence"/>
</dbReference>
<feature type="domain" description="FAD dependent oxidoreductase" evidence="6">
    <location>
        <begin position="5"/>
        <end position="357"/>
    </location>
</feature>
<dbReference type="InterPro" id="IPR006076">
    <property type="entry name" value="FAD-dep_OxRdtase"/>
</dbReference>
<evidence type="ECO:0000259" key="6">
    <source>
        <dbReference type="Pfam" id="PF01266"/>
    </source>
</evidence>
<evidence type="ECO:0000256" key="1">
    <source>
        <dbReference type="ARBA" id="ARBA00001974"/>
    </source>
</evidence>
<evidence type="ECO:0000256" key="5">
    <source>
        <dbReference type="ARBA" id="ARBA00037941"/>
    </source>
</evidence>
<comment type="cofactor">
    <cofactor evidence="1">
        <name>FAD</name>
        <dbReference type="ChEBI" id="CHEBI:57692"/>
    </cofactor>
</comment>
<keyword evidence="3" id="KW-0274">FAD</keyword>
<evidence type="ECO:0000256" key="2">
    <source>
        <dbReference type="ARBA" id="ARBA00022630"/>
    </source>
</evidence>
<organism evidence="7 8">
    <name type="scientific">Pseudoalteromonas luteoviolacea</name>
    <dbReference type="NCBI Taxonomy" id="43657"/>
    <lineage>
        <taxon>Bacteria</taxon>
        <taxon>Pseudomonadati</taxon>
        <taxon>Pseudomonadota</taxon>
        <taxon>Gammaproteobacteria</taxon>
        <taxon>Alteromonadales</taxon>
        <taxon>Pseudoalteromonadaceae</taxon>
        <taxon>Pseudoalteromonas</taxon>
    </lineage>
</organism>
<dbReference type="SUPFAM" id="SSF51905">
    <property type="entry name" value="FAD/NAD(P)-binding domain"/>
    <property type="match status" value="1"/>
</dbReference>
<keyword evidence="2" id="KW-0285">Flavoprotein</keyword>
<dbReference type="AlphaFoldDB" id="A0A0C1MJL7"/>
<evidence type="ECO:0000256" key="4">
    <source>
        <dbReference type="ARBA" id="ARBA00023002"/>
    </source>
</evidence>
<comment type="similarity">
    <text evidence="5">Belongs to the L2HGDH family.</text>
</comment>
<dbReference type="EMBL" id="JWIC01000010">
    <property type="protein sequence ID" value="KID54578.1"/>
    <property type="molecule type" value="Genomic_DNA"/>
</dbReference>
<dbReference type="Gene3D" id="3.50.50.60">
    <property type="entry name" value="FAD/NAD(P)-binding domain"/>
    <property type="match status" value="1"/>
</dbReference>
<evidence type="ECO:0000313" key="8">
    <source>
        <dbReference type="Proteomes" id="UP000031327"/>
    </source>
</evidence>
<comment type="caution">
    <text evidence="7">The sequence shown here is derived from an EMBL/GenBank/DDBJ whole genome shotgun (WGS) entry which is preliminary data.</text>
</comment>
<accession>A0A0C1MJL7</accession>
<dbReference type="PANTHER" id="PTHR43104:SF4">
    <property type="entry name" value="L-2-HYDROXYGLUTARATE DEHYDROGENASE, MITOCHONDRIAL"/>
    <property type="match status" value="1"/>
</dbReference>
<evidence type="ECO:0000313" key="7">
    <source>
        <dbReference type="EMBL" id="KID54578.1"/>
    </source>
</evidence>
<dbReference type="GO" id="GO:0047545">
    <property type="term" value="F:(S)-2-hydroxyglutarate dehydrogenase activity"/>
    <property type="evidence" value="ECO:0007669"/>
    <property type="project" value="TreeGrafter"/>
</dbReference>
<gene>
    <name evidence="7" type="ORF">JF50_21895</name>
</gene>
<dbReference type="OrthoDB" id="9801699at2"/>
<name>A0A0C1MJL7_9GAMM</name>
<protein>
    <submittedName>
        <fullName evidence="7">FAD-dependent oxidoreductase</fullName>
    </submittedName>
</protein>
<sequence>MEHIDTLVIGAGAVGLSIGAQLSQQREVFVVEQGKHFGEHTSSRNSEVIHAGIYYPSDSAKARHCVAGKALLYQHCEDYGVPVKMLGKVITAQNDAEIQTLEKLILQAEQNGVDDLYWLSQVELQQKAPQITAKAGLFSPSTGIIDSHQFMLSLIGQLEHNQGHFVANTQFISATPVQRGFLVTLNCEGQTFTLSCTHLINAGGLFAQHNAAKIEGLSGAQIPPIHYCRGQYFSYQGAHPFKHLIYPVPEQHGLGIHATIDLAGQLRFGPDTQFIDTIDYATDSSALNTFYQAIQRYWPQVDKSKLHIDYAGIRPKLQTSGAQDFIIENQSIHGIAGLINLYGIESPGLTASLSLAQSIQALLDAE</sequence>
<dbReference type="RefSeq" id="WP_039611480.1">
    <property type="nucleotide sequence ID" value="NZ_JWIC01000010.1"/>
</dbReference>
<reference evidence="7 8" key="1">
    <citation type="submission" date="2014-12" db="EMBL/GenBank/DDBJ databases">
        <title>Draft Genome Sequence of Pseudoalteromonas luteoviolacea HI1.</title>
        <authorList>
            <person name="Asahina A.Y."/>
            <person name="Hadfield M.G."/>
        </authorList>
    </citation>
    <scope>NUCLEOTIDE SEQUENCE [LARGE SCALE GENOMIC DNA]</scope>
    <source>
        <strain evidence="7 8">HI1</strain>
    </source>
</reference>
<evidence type="ECO:0000256" key="3">
    <source>
        <dbReference type="ARBA" id="ARBA00022827"/>
    </source>
</evidence>
<dbReference type="PANTHER" id="PTHR43104">
    <property type="entry name" value="L-2-HYDROXYGLUTARATE DEHYDROGENASE, MITOCHONDRIAL"/>
    <property type="match status" value="1"/>
</dbReference>
<keyword evidence="4" id="KW-0560">Oxidoreductase</keyword>
<dbReference type="Gene3D" id="3.30.9.10">
    <property type="entry name" value="D-Amino Acid Oxidase, subunit A, domain 2"/>
    <property type="match status" value="1"/>
</dbReference>